<keyword evidence="1" id="KW-0596">Phosphopantetheine</keyword>
<dbReference type="PANTHER" id="PTHR45527:SF16">
    <property type="entry name" value="NONRIBOSOMAL PEPTIDE SYNTHASE ATNA-RELATED"/>
    <property type="match status" value="1"/>
</dbReference>
<gene>
    <name evidence="5" type="ORF">TRIVIDRAFT_220662</name>
</gene>
<dbReference type="GO" id="GO:0016874">
    <property type="term" value="F:ligase activity"/>
    <property type="evidence" value="ECO:0007669"/>
    <property type="project" value="UniProtKB-KW"/>
</dbReference>
<keyword evidence="6" id="KW-1185">Reference proteome</keyword>
<dbReference type="SUPFAM" id="SSF47336">
    <property type="entry name" value="ACP-like"/>
    <property type="match status" value="1"/>
</dbReference>
<dbReference type="InterPro" id="IPR023213">
    <property type="entry name" value="CAT-like_dom_sf"/>
</dbReference>
<keyword evidence="3" id="KW-0436">Ligase</keyword>
<dbReference type="InterPro" id="IPR009081">
    <property type="entry name" value="PP-bd_ACP"/>
</dbReference>
<dbReference type="InterPro" id="IPR036736">
    <property type="entry name" value="ACP-like_sf"/>
</dbReference>
<dbReference type="GeneID" id="25791497"/>
<dbReference type="InterPro" id="IPR010071">
    <property type="entry name" value="AA_adenyl_dom"/>
</dbReference>
<dbReference type="CDD" id="cd05918">
    <property type="entry name" value="A_NRPS_SidN3_like"/>
    <property type="match status" value="1"/>
</dbReference>
<dbReference type="GO" id="GO:0043041">
    <property type="term" value="P:amino acid activation for nonribosomal peptide biosynthetic process"/>
    <property type="evidence" value="ECO:0007669"/>
    <property type="project" value="TreeGrafter"/>
</dbReference>
<dbReference type="STRING" id="413071.G9MND4"/>
<sequence length="1101" mass="120614">MASSSKLHIDISVTPTFSTSLEHLPLPPPGVNRLVQDVISDWVIAQPDAQAIVSATINLNYQELDESSARLAAQIASSGTIPGSIVPIIHEKSAITIVAMLAILKAGCAFTALDVSHPMQRLLEIIEDTNAPIILLSAKQALRFNGIVGVPILELSNDILSGLSTAAKPPTPPADVLPHNLMYTIFTSGSTCRPKGVMIEHGAWLTSALAYGADQELNPSSRVLQFASYAFDMSLMEIFTTLIFGGCICVPAEEDRYGRIQDFVNKSGVNTLMLTPSYAKLLDPTTMPAVNMLITGGEAVPSDLIELWNPHVKVYIAYGPTEASIQSAGAKLDIGTTAVPSGLIGRPTGCNLWVVKEDNHNEFVPQGETGELVIEGNSLARGYLGDQAKTAASFVSMSIGLDTRRVFKTGDLVRQTEGGDIVFVGRKDTQIKMQGQRFELAEIEARLAQTLPVGSKFCVEKTDYPHFHNGGVIVAFLSDSVKVSGSEKPEISWSQVGTTLERSLEIMTNLETVIPKPMIPSLYLPVSFIPLTTSHKTNRTALRELITSLSSIAVQRLRRPNRPEGESRALSAEESTLRDLWAFALNLNPESIRPDDHFIQLGGDSVTCIKLIAAARSRGVTLTSATVLSNPILCDQARLAFSSVAGNLEEDIPPFGLLGSRSQELRATAAAICRLPVEEVEDVLPMSISQMRWYGKTLVKPGAWIDQYHFQLPNDVDIVKLRSALNSVVEATDLLRARVLATRDKKLFQAIIKFHPVQVIDASDTLEEYLSRDLETPMGLGMPLARFALLHHANSSKVFVWTIHHAIYDGYSLPMLLQTIQDFYHGLKPVPFTPFNRYLKGPEEKDLVEGEAFWKNYLLQASWTKFPVLPPPEETSPPQMGRLLRTLKVVSRQGQYGNSESAQSATMANVIRVAYAAALSHYAADRPRSVLFLESLGGRNSSLVGIDRVAGPTLLTIPTRLELPGARSCRDVILEAQTSLIDRMKFESFPLPRLLPLAPALELRNVLMIENEAFLINGDGNDLFGSGKEELKLEETEGLPMIFRCTVLQGQLDVDIRYDSAIIPHGEVEAFLGTFERVFEELWHGDGARPFDVVASSWIIR</sequence>
<dbReference type="GO" id="GO:0044550">
    <property type="term" value="P:secondary metabolite biosynthetic process"/>
    <property type="evidence" value="ECO:0007669"/>
    <property type="project" value="TreeGrafter"/>
</dbReference>
<dbReference type="HOGENOM" id="CLU_000022_60_3_1"/>
<accession>G9MND4</accession>
<evidence type="ECO:0000313" key="5">
    <source>
        <dbReference type="EMBL" id="EHK23390.1"/>
    </source>
</evidence>
<protein>
    <recommendedName>
        <fullName evidence="4">Carrier domain-containing protein</fullName>
    </recommendedName>
</protein>
<dbReference type="SUPFAM" id="SSF52777">
    <property type="entry name" value="CoA-dependent acyltransferases"/>
    <property type="match status" value="2"/>
</dbReference>
<dbReference type="NCBIfam" id="TIGR01733">
    <property type="entry name" value="AA-adenyl-dom"/>
    <property type="match status" value="1"/>
</dbReference>
<dbReference type="Gene3D" id="3.30.559.30">
    <property type="entry name" value="Nonribosomal peptide synthetase, condensation domain"/>
    <property type="match status" value="1"/>
</dbReference>
<feature type="domain" description="Carrier" evidence="4">
    <location>
        <begin position="568"/>
        <end position="644"/>
    </location>
</feature>
<dbReference type="VEuPathDB" id="FungiDB:TRIVIDRAFT_220662"/>
<evidence type="ECO:0000313" key="6">
    <source>
        <dbReference type="Proteomes" id="UP000007115"/>
    </source>
</evidence>
<dbReference type="PANTHER" id="PTHR45527">
    <property type="entry name" value="NONRIBOSOMAL PEPTIDE SYNTHETASE"/>
    <property type="match status" value="1"/>
</dbReference>
<dbReference type="Gene3D" id="3.30.300.30">
    <property type="match status" value="1"/>
</dbReference>
<dbReference type="OrthoDB" id="416786at2759"/>
<dbReference type="OMA" id="QIENLAW"/>
<dbReference type="Pfam" id="PF00501">
    <property type="entry name" value="AMP-binding"/>
    <property type="match status" value="1"/>
</dbReference>
<dbReference type="InterPro" id="IPR042099">
    <property type="entry name" value="ANL_N_sf"/>
</dbReference>
<organism evidence="5 6">
    <name type="scientific">Hypocrea virens (strain Gv29-8 / FGSC 10586)</name>
    <name type="common">Gliocladium virens</name>
    <name type="synonym">Trichoderma virens</name>
    <dbReference type="NCBI Taxonomy" id="413071"/>
    <lineage>
        <taxon>Eukaryota</taxon>
        <taxon>Fungi</taxon>
        <taxon>Dikarya</taxon>
        <taxon>Ascomycota</taxon>
        <taxon>Pezizomycotina</taxon>
        <taxon>Sordariomycetes</taxon>
        <taxon>Hypocreomycetidae</taxon>
        <taxon>Hypocreales</taxon>
        <taxon>Hypocreaceae</taxon>
        <taxon>Trichoderma</taxon>
    </lineage>
</organism>
<evidence type="ECO:0000259" key="4">
    <source>
        <dbReference type="PROSITE" id="PS50075"/>
    </source>
</evidence>
<dbReference type="PROSITE" id="PS50075">
    <property type="entry name" value="CARRIER"/>
    <property type="match status" value="1"/>
</dbReference>
<dbReference type="Gene3D" id="3.40.50.12780">
    <property type="entry name" value="N-terminal domain of ligase-like"/>
    <property type="match status" value="1"/>
</dbReference>
<name>G9MND4_HYPVG</name>
<dbReference type="SUPFAM" id="SSF56801">
    <property type="entry name" value="Acetyl-CoA synthetase-like"/>
    <property type="match status" value="1"/>
</dbReference>
<dbReference type="InterPro" id="IPR001242">
    <property type="entry name" value="Condensation_dom"/>
</dbReference>
<evidence type="ECO:0000256" key="1">
    <source>
        <dbReference type="ARBA" id="ARBA00022450"/>
    </source>
</evidence>
<reference evidence="5 6" key="1">
    <citation type="journal article" date="2011" name="Genome Biol.">
        <title>Comparative genome sequence analysis underscores mycoparasitism as the ancestral life style of Trichoderma.</title>
        <authorList>
            <person name="Kubicek C.P."/>
            <person name="Herrera-Estrella A."/>
            <person name="Seidl-Seiboth V."/>
            <person name="Martinez D.A."/>
            <person name="Druzhinina I.S."/>
            <person name="Thon M."/>
            <person name="Zeilinger S."/>
            <person name="Casas-Flores S."/>
            <person name="Horwitz B.A."/>
            <person name="Mukherjee P.K."/>
            <person name="Mukherjee M."/>
            <person name="Kredics L."/>
            <person name="Alcaraz L.D."/>
            <person name="Aerts A."/>
            <person name="Antal Z."/>
            <person name="Atanasova L."/>
            <person name="Cervantes-Badillo M.G."/>
            <person name="Challacombe J."/>
            <person name="Chertkov O."/>
            <person name="McCluskey K."/>
            <person name="Coulpier F."/>
            <person name="Deshpande N."/>
            <person name="von Doehren H."/>
            <person name="Ebbole D.J."/>
            <person name="Esquivel-Naranjo E.U."/>
            <person name="Fekete E."/>
            <person name="Flipphi M."/>
            <person name="Glaser F."/>
            <person name="Gomez-Rodriguez E.Y."/>
            <person name="Gruber S."/>
            <person name="Han C."/>
            <person name="Henrissat B."/>
            <person name="Hermosa R."/>
            <person name="Hernandez-Onate M."/>
            <person name="Karaffa L."/>
            <person name="Kosti I."/>
            <person name="Le Crom S."/>
            <person name="Lindquist E."/>
            <person name="Lucas S."/>
            <person name="Luebeck M."/>
            <person name="Luebeck P.S."/>
            <person name="Margeot A."/>
            <person name="Metz B."/>
            <person name="Misra M."/>
            <person name="Nevalainen H."/>
            <person name="Omann M."/>
            <person name="Packer N."/>
            <person name="Perrone G."/>
            <person name="Uresti-Rivera E.E."/>
            <person name="Salamov A."/>
            <person name="Schmoll M."/>
            <person name="Seiboth B."/>
            <person name="Shapiro H."/>
            <person name="Sukno S."/>
            <person name="Tamayo-Ramos J.A."/>
            <person name="Tisch D."/>
            <person name="Wiest A."/>
            <person name="Wilkinson H.H."/>
            <person name="Zhang M."/>
            <person name="Coutinho P.M."/>
            <person name="Kenerley C.M."/>
            <person name="Monte E."/>
            <person name="Baker S.E."/>
            <person name="Grigoriev I.V."/>
        </authorList>
    </citation>
    <scope>NUCLEOTIDE SEQUENCE [LARGE SCALE GENOMIC DNA]</scope>
    <source>
        <strain evidence="6">Gv29-8 / FGSC 10586</strain>
    </source>
</reference>
<dbReference type="Gene3D" id="3.30.559.10">
    <property type="entry name" value="Chloramphenicol acetyltransferase-like domain"/>
    <property type="match status" value="1"/>
</dbReference>
<dbReference type="Proteomes" id="UP000007115">
    <property type="component" value="Unassembled WGS sequence"/>
</dbReference>
<dbReference type="InterPro" id="IPR006162">
    <property type="entry name" value="Ppantetheine_attach_site"/>
</dbReference>
<dbReference type="RefSeq" id="XP_013957621.1">
    <property type="nucleotide sequence ID" value="XM_014102146.1"/>
</dbReference>
<proteinExistence type="predicted"/>
<evidence type="ECO:0000256" key="3">
    <source>
        <dbReference type="ARBA" id="ARBA00022598"/>
    </source>
</evidence>
<dbReference type="Gene3D" id="1.10.1200.10">
    <property type="entry name" value="ACP-like"/>
    <property type="match status" value="1"/>
</dbReference>
<dbReference type="InterPro" id="IPR000873">
    <property type="entry name" value="AMP-dep_synth/lig_dom"/>
</dbReference>
<comment type="caution">
    <text evidence="5">The sequence shown here is derived from an EMBL/GenBank/DDBJ whole genome shotgun (WGS) entry which is preliminary data.</text>
</comment>
<dbReference type="PROSITE" id="PS00012">
    <property type="entry name" value="PHOSPHOPANTETHEINE"/>
    <property type="match status" value="1"/>
</dbReference>
<keyword evidence="2" id="KW-0597">Phosphoprotein</keyword>
<dbReference type="Pfam" id="PF00550">
    <property type="entry name" value="PP-binding"/>
    <property type="match status" value="1"/>
</dbReference>
<dbReference type="AlphaFoldDB" id="G9MND4"/>
<dbReference type="InterPro" id="IPR045851">
    <property type="entry name" value="AMP-bd_C_sf"/>
</dbReference>
<dbReference type="Pfam" id="PF00668">
    <property type="entry name" value="Condensation"/>
    <property type="match status" value="1"/>
</dbReference>
<dbReference type="GO" id="GO:0005737">
    <property type="term" value="C:cytoplasm"/>
    <property type="evidence" value="ECO:0007669"/>
    <property type="project" value="TreeGrafter"/>
</dbReference>
<dbReference type="GO" id="GO:0031177">
    <property type="term" value="F:phosphopantetheine binding"/>
    <property type="evidence" value="ECO:0007669"/>
    <property type="project" value="TreeGrafter"/>
</dbReference>
<dbReference type="InParanoid" id="G9MND4"/>
<dbReference type="eggNOG" id="KOG1178">
    <property type="taxonomic scope" value="Eukaryota"/>
</dbReference>
<evidence type="ECO:0000256" key="2">
    <source>
        <dbReference type="ARBA" id="ARBA00022553"/>
    </source>
</evidence>
<dbReference type="EMBL" id="ABDF02000005">
    <property type="protein sequence ID" value="EHK23390.1"/>
    <property type="molecule type" value="Genomic_DNA"/>
</dbReference>